<reference evidence="2" key="2">
    <citation type="submission" date="2024-04" db="EMBL/GenBank/DDBJ databases">
        <authorList>
            <person name="Chen Y."/>
            <person name="Shah S."/>
            <person name="Dougan E. K."/>
            <person name="Thang M."/>
            <person name="Chan C."/>
        </authorList>
    </citation>
    <scope>NUCLEOTIDE SEQUENCE [LARGE SCALE GENOMIC DNA]</scope>
</reference>
<comment type="caution">
    <text evidence="1">The sequence shown here is derived from an EMBL/GenBank/DDBJ whole genome shotgun (WGS) entry which is preliminary data.</text>
</comment>
<keyword evidence="3" id="KW-1185">Reference proteome</keyword>
<protein>
    <submittedName>
        <fullName evidence="1">Uncharacterized protein</fullName>
    </submittedName>
</protein>
<evidence type="ECO:0000313" key="1">
    <source>
        <dbReference type="EMBL" id="CAI4017183.1"/>
    </source>
</evidence>
<evidence type="ECO:0000313" key="2">
    <source>
        <dbReference type="EMBL" id="CAL1170558.1"/>
    </source>
</evidence>
<evidence type="ECO:0000313" key="3">
    <source>
        <dbReference type="Proteomes" id="UP001152797"/>
    </source>
</evidence>
<dbReference type="EMBL" id="CAMXCT030006623">
    <property type="protein sequence ID" value="CAL4804495.1"/>
    <property type="molecule type" value="Genomic_DNA"/>
</dbReference>
<gene>
    <name evidence="1" type="ORF">C1SCF055_LOCUS41848</name>
</gene>
<accession>A0A9P1DW79</accession>
<proteinExistence type="predicted"/>
<organism evidence="1">
    <name type="scientific">Cladocopium goreaui</name>
    <dbReference type="NCBI Taxonomy" id="2562237"/>
    <lineage>
        <taxon>Eukaryota</taxon>
        <taxon>Sar</taxon>
        <taxon>Alveolata</taxon>
        <taxon>Dinophyceae</taxon>
        <taxon>Suessiales</taxon>
        <taxon>Symbiodiniaceae</taxon>
        <taxon>Cladocopium</taxon>
    </lineage>
</organism>
<dbReference type="EMBL" id="CAMXCT020006623">
    <property type="protein sequence ID" value="CAL1170558.1"/>
    <property type="molecule type" value="Genomic_DNA"/>
</dbReference>
<name>A0A9P1DW79_9DINO</name>
<dbReference type="Proteomes" id="UP001152797">
    <property type="component" value="Unassembled WGS sequence"/>
</dbReference>
<sequence>MEHGIFQSEAGHQLSQLGLSQVGSNAAGVVVVSLQAAEPYLKAQHPISSGPLAFFVVDSHDLPVTQFAVAPVRVPLVCAANSEPLLVDGHMVQLGAVGVQRVPPLQRCQDEECCGCECWHSSADFPMSTPVLELWGKQWLRLDFRQTSPDQSELFTAHLRLPEHLQMQVQYFSGHDGVYLEPKAIDGRQPSPDFQVVWLPKADQSQVMLQRQTVKHVVGLARMGQKMGLRCRTEHEAEVFSTVKPGHTFLPPGKRQSFLVGPFAYGTLQSSVAQGWTAKPVQALAAKSHVQGLMFRVQSIQDPSCKVIRMAHGDVMISKEDEVQIPDRPTPKVVATMATESIVAKPIEADYIQLNDPWAKAAGRLAPKAASFQIGNPLEDMA</sequence>
<dbReference type="AlphaFoldDB" id="A0A9P1DW79"/>
<reference evidence="1" key="1">
    <citation type="submission" date="2022-10" db="EMBL/GenBank/DDBJ databases">
        <authorList>
            <person name="Chen Y."/>
            <person name="Dougan E. K."/>
            <person name="Chan C."/>
            <person name="Rhodes N."/>
            <person name="Thang M."/>
        </authorList>
    </citation>
    <scope>NUCLEOTIDE SEQUENCE</scope>
</reference>
<dbReference type="EMBL" id="CAMXCT010006623">
    <property type="protein sequence ID" value="CAI4017183.1"/>
    <property type="molecule type" value="Genomic_DNA"/>
</dbReference>